<dbReference type="Pfam" id="PF22617">
    <property type="entry name" value="HCS_D2"/>
    <property type="match status" value="1"/>
</dbReference>
<dbReference type="GO" id="GO:0019752">
    <property type="term" value="P:carboxylic acid metabolic process"/>
    <property type="evidence" value="ECO:0007669"/>
    <property type="project" value="InterPro"/>
</dbReference>
<dbReference type="EC" id="2.3.3.13" evidence="3"/>
<evidence type="ECO:0000256" key="1">
    <source>
        <dbReference type="ARBA" id="ARBA00022679"/>
    </source>
</evidence>
<keyword evidence="1 3" id="KW-0808">Transferase</keyword>
<dbReference type="AlphaFoldDB" id="A0A644V6M1"/>
<dbReference type="Pfam" id="PF00682">
    <property type="entry name" value="HMGL-like"/>
    <property type="match status" value="1"/>
</dbReference>
<comment type="caution">
    <text evidence="3">The sequence shown here is derived from an EMBL/GenBank/DDBJ whole genome shotgun (WGS) entry which is preliminary data.</text>
</comment>
<dbReference type="Gene3D" id="1.10.238.260">
    <property type="match status" value="1"/>
</dbReference>
<dbReference type="InterPro" id="IPR054691">
    <property type="entry name" value="LeuA/HCS_post-cat"/>
</dbReference>
<dbReference type="InterPro" id="IPR013785">
    <property type="entry name" value="Aldolase_TIM"/>
</dbReference>
<dbReference type="GO" id="GO:0003852">
    <property type="term" value="F:2-isopropylmalate synthase activity"/>
    <property type="evidence" value="ECO:0007669"/>
    <property type="project" value="UniProtKB-EC"/>
</dbReference>
<dbReference type="PROSITE" id="PS00816">
    <property type="entry name" value="AIPM_HOMOCIT_SYNTH_2"/>
    <property type="match status" value="1"/>
</dbReference>
<dbReference type="CDD" id="cd07940">
    <property type="entry name" value="DRE_TIM_IPMS"/>
    <property type="match status" value="1"/>
</dbReference>
<evidence type="ECO:0000313" key="3">
    <source>
        <dbReference type="EMBL" id="MPL86442.1"/>
    </source>
</evidence>
<dbReference type="FunFam" id="3.20.20.70:FF:000010">
    <property type="entry name" value="2-isopropylmalate synthase"/>
    <property type="match status" value="1"/>
</dbReference>
<dbReference type="InterPro" id="IPR000891">
    <property type="entry name" value="PYR_CT"/>
</dbReference>
<accession>A0A644V6M1</accession>
<dbReference type="PROSITE" id="PS50991">
    <property type="entry name" value="PYR_CT"/>
    <property type="match status" value="1"/>
</dbReference>
<dbReference type="PROSITE" id="PS00815">
    <property type="entry name" value="AIPM_HOMOCIT_SYNTH_1"/>
    <property type="match status" value="1"/>
</dbReference>
<dbReference type="PANTHER" id="PTHR42880:SF1">
    <property type="entry name" value="ISOPROPYLMALATE_HOMOCITRATE_CITRAMALATE SYNTHASE FAMILY PROTEIN"/>
    <property type="match status" value="1"/>
</dbReference>
<keyword evidence="3" id="KW-0012">Acyltransferase</keyword>
<dbReference type="SUPFAM" id="SSF51569">
    <property type="entry name" value="Aldolase"/>
    <property type="match status" value="1"/>
</dbReference>
<name>A0A644V6M1_9ZZZZ</name>
<dbReference type="Gene3D" id="3.20.20.70">
    <property type="entry name" value="Aldolase class I"/>
    <property type="match status" value="1"/>
</dbReference>
<gene>
    <name evidence="3" type="primary">leuA_22</name>
    <name evidence="3" type="ORF">SDC9_32422</name>
</gene>
<dbReference type="EMBL" id="VSSQ01000222">
    <property type="protein sequence ID" value="MPL86442.1"/>
    <property type="molecule type" value="Genomic_DNA"/>
</dbReference>
<dbReference type="InterPro" id="IPR002034">
    <property type="entry name" value="AIPM/Hcit_synth_CS"/>
</dbReference>
<reference evidence="3" key="1">
    <citation type="submission" date="2019-08" db="EMBL/GenBank/DDBJ databases">
        <authorList>
            <person name="Kucharzyk K."/>
            <person name="Murdoch R.W."/>
            <person name="Higgins S."/>
            <person name="Loffler F."/>
        </authorList>
    </citation>
    <scope>NUCLEOTIDE SEQUENCE</scope>
</reference>
<protein>
    <submittedName>
        <fullName evidence="3">2-isopropylmalate synthase</fullName>
        <ecNumber evidence="3">2.3.3.13</ecNumber>
    </submittedName>
</protein>
<organism evidence="3">
    <name type="scientific">bioreactor metagenome</name>
    <dbReference type="NCBI Taxonomy" id="1076179"/>
    <lineage>
        <taxon>unclassified sequences</taxon>
        <taxon>metagenomes</taxon>
        <taxon>ecological metagenomes</taxon>
    </lineage>
</organism>
<evidence type="ECO:0000259" key="2">
    <source>
        <dbReference type="PROSITE" id="PS50991"/>
    </source>
</evidence>
<proteinExistence type="predicted"/>
<sequence length="388" mass="42764">MKSLNVEICDVTLRDGEQTPGVSFTCEEKQDIAQRLSDIGVDIIEAGFPSVSEYEKRSVRSIVEMDLPSEICCLSRCVRSDIDAAIDCGVDLVSLFFATSDLHIRIKYKKTREEMLDLALTMLDYALDHGIKVRFSAEDASRTDTAFLKEMYAKGAERGASYSSYADTVGCMTPVSMYETVLKLNEGLKNPLCVHCHNDMGFASANTFTAAQAGAFQLHTTVNGIGERCGNASLEEVLVALRMQGGVDRYDLSALQTLSRTVENYSGIKIAKTKPVVGEHAFCHESGIHIAALIQDRNTYEYYPPEMVGAEQKFILGKHTGRKGLEYILASLGYTPAPNEVEVILDRIKSISETKQSITQDVLLSIIAETRQVAEVEKRSGSPKARTR</sequence>
<dbReference type="PANTHER" id="PTHR42880">
    <property type="entry name" value="HOMOCITRATE SYNTHASE"/>
    <property type="match status" value="1"/>
</dbReference>
<feature type="domain" description="Pyruvate carboxyltransferase" evidence="2">
    <location>
        <begin position="6"/>
        <end position="256"/>
    </location>
</feature>